<sequence length="220" mass="22022">MRSVFTNTSVFANSSTFVATTIGAAVLAIGLSGCTPTDAPPAASPSGLPTAASSTPTSAPKENSAAVVDYSRLLIEPTDIDSEYDTFVTRSTVPNRRGGKGVSALFVNEADTRAIGVTITVLPDPAAAKAALDASLAAINSTVTGGEPAPSPVGTDGTLISGTSPDGAKHITTLLFTEGPAVARMEFQSAPGDPTPPDVVTDIGVKQDIALRAGLPSVIG</sequence>
<reference evidence="2 3" key="1">
    <citation type="journal article" date="2019" name="Emerg. Microbes Infect.">
        <title>Comprehensive subspecies identification of 175 nontuberculous mycobacteria species based on 7547 genomic profiles.</title>
        <authorList>
            <person name="Matsumoto Y."/>
            <person name="Kinjo T."/>
            <person name="Motooka D."/>
            <person name="Nabeya D."/>
            <person name="Jung N."/>
            <person name="Uechi K."/>
            <person name="Horii T."/>
            <person name="Iida T."/>
            <person name="Fujita J."/>
            <person name="Nakamura S."/>
        </authorList>
    </citation>
    <scope>NUCLEOTIDE SEQUENCE [LARGE SCALE GENOMIC DNA]</scope>
    <source>
        <strain evidence="2 3">JCM 17423</strain>
    </source>
</reference>
<dbReference type="PROSITE" id="PS51257">
    <property type="entry name" value="PROKAR_LIPOPROTEIN"/>
    <property type="match status" value="1"/>
</dbReference>
<evidence type="ECO:0000313" key="3">
    <source>
        <dbReference type="Proteomes" id="UP000466607"/>
    </source>
</evidence>
<protein>
    <submittedName>
        <fullName evidence="2">Uncharacterized protein</fullName>
    </submittedName>
</protein>
<evidence type="ECO:0000256" key="1">
    <source>
        <dbReference type="SAM" id="MobiDB-lite"/>
    </source>
</evidence>
<gene>
    <name evidence="2" type="ORF">MLIT_43710</name>
</gene>
<proteinExistence type="predicted"/>
<organism evidence="2 3">
    <name type="scientific">Mycolicibacterium litorale</name>
    <dbReference type="NCBI Taxonomy" id="758802"/>
    <lineage>
        <taxon>Bacteria</taxon>
        <taxon>Bacillati</taxon>
        <taxon>Actinomycetota</taxon>
        <taxon>Actinomycetes</taxon>
        <taxon>Mycobacteriales</taxon>
        <taxon>Mycobacteriaceae</taxon>
        <taxon>Mycolicibacterium</taxon>
    </lineage>
</organism>
<dbReference type="EMBL" id="AP022586">
    <property type="protein sequence ID" value="BBY18779.1"/>
    <property type="molecule type" value="Genomic_DNA"/>
</dbReference>
<feature type="compositionally biased region" description="Low complexity" evidence="1">
    <location>
        <begin position="44"/>
        <end position="60"/>
    </location>
</feature>
<keyword evidence="3" id="KW-1185">Reference proteome</keyword>
<accession>A0AAD1MTU3</accession>
<dbReference type="Proteomes" id="UP000466607">
    <property type="component" value="Chromosome"/>
</dbReference>
<dbReference type="AlphaFoldDB" id="A0AAD1MTU3"/>
<feature type="region of interest" description="Disordered" evidence="1">
    <location>
        <begin position="38"/>
        <end position="63"/>
    </location>
</feature>
<evidence type="ECO:0000313" key="2">
    <source>
        <dbReference type="EMBL" id="BBY18779.1"/>
    </source>
</evidence>
<dbReference type="RefSeq" id="WP_234880381.1">
    <property type="nucleotide sequence ID" value="NZ_AP022586.1"/>
</dbReference>
<name>A0AAD1MTU3_9MYCO</name>